<dbReference type="Pfam" id="PF13637">
    <property type="entry name" value="Ank_4"/>
    <property type="match status" value="1"/>
</dbReference>
<dbReference type="Pfam" id="PF00023">
    <property type="entry name" value="Ank"/>
    <property type="match status" value="1"/>
</dbReference>
<dbReference type="Gene3D" id="1.25.40.20">
    <property type="entry name" value="Ankyrin repeat-containing domain"/>
    <property type="match status" value="3"/>
</dbReference>
<protein>
    <submittedName>
        <fullName evidence="5">Putative ankyrin repeat domain containing protein</fullName>
    </submittedName>
</protein>
<dbReference type="Pfam" id="PF12796">
    <property type="entry name" value="Ank_2"/>
    <property type="match status" value="4"/>
</dbReference>
<dbReference type="Proteomes" id="UP000298493">
    <property type="component" value="Unassembled WGS sequence"/>
</dbReference>
<feature type="compositionally biased region" description="Polar residues" evidence="4">
    <location>
        <begin position="202"/>
        <end position="234"/>
    </location>
</feature>
<dbReference type="STRING" id="86259.A0A4Z1PN38"/>
<organism evidence="5 6">
    <name type="scientific">Venturia nashicola</name>
    <dbReference type="NCBI Taxonomy" id="86259"/>
    <lineage>
        <taxon>Eukaryota</taxon>
        <taxon>Fungi</taxon>
        <taxon>Dikarya</taxon>
        <taxon>Ascomycota</taxon>
        <taxon>Pezizomycotina</taxon>
        <taxon>Dothideomycetes</taxon>
        <taxon>Pleosporomycetidae</taxon>
        <taxon>Venturiales</taxon>
        <taxon>Venturiaceae</taxon>
        <taxon>Venturia</taxon>
    </lineage>
</organism>
<dbReference type="PANTHER" id="PTHR24198:SF165">
    <property type="entry name" value="ANKYRIN REPEAT-CONTAINING PROTEIN-RELATED"/>
    <property type="match status" value="1"/>
</dbReference>
<evidence type="ECO:0000313" key="6">
    <source>
        <dbReference type="Proteomes" id="UP000298493"/>
    </source>
</evidence>
<feature type="repeat" description="ANK" evidence="3">
    <location>
        <begin position="643"/>
        <end position="675"/>
    </location>
</feature>
<name>A0A4Z1PN38_9PEZI</name>
<evidence type="ECO:0000256" key="1">
    <source>
        <dbReference type="ARBA" id="ARBA00022737"/>
    </source>
</evidence>
<dbReference type="PROSITE" id="PS50297">
    <property type="entry name" value="ANK_REP_REGION"/>
    <property type="match status" value="3"/>
</dbReference>
<dbReference type="PROSITE" id="PS50088">
    <property type="entry name" value="ANK_REPEAT"/>
    <property type="match status" value="5"/>
</dbReference>
<dbReference type="SUPFAM" id="SSF48403">
    <property type="entry name" value="Ankyrin repeat"/>
    <property type="match status" value="3"/>
</dbReference>
<evidence type="ECO:0000256" key="4">
    <source>
        <dbReference type="SAM" id="MobiDB-lite"/>
    </source>
</evidence>
<comment type="caution">
    <text evidence="5">The sequence shown here is derived from an EMBL/GenBank/DDBJ whole genome shotgun (WGS) entry which is preliminary data.</text>
</comment>
<keyword evidence="6" id="KW-1185">Reference proteome</keyword>
<dbReference type="PANTHER" id="PTHR24198">
    <property type="entry name" value="ANKYRIN REPEAT AND PROTEIN KINASE DOMAIN-CONTAINING PROTEIN"/>
    <property type="match status" value="1"/>
</dbReference>
<proteinExistence type="predicted"/>
<dbReference type="PRINTS" id="PR01415">
    <property type="entry name" value="ANKYRIN"/>
</dbReference>
<dbReference type="InterPro" id="IPR002110">
    <property type="entry name" value="Ankyrin_rpt"/>
</dbReference>
<keyword evidence="1" id="KW-0677">Repeat</keyword>
<reference evidence="5 6" key="1">
    <citation type="submission" date="2019-04" db="EMBL/GenBank/DDBJ databases">
        <title>High contiguity whole genome sequence and gene annotation resource for two Venturia nashicola isolates.</title>
        <authorList>
            <person name="Prokchorchik M."/>
            <person name="Won K."/>
            <person name="Lee Y."/>
            <person name="Choi E.D."/>
            <person name="Segonzac C."/>
            <person name="Sohn K.H."/>
        </authorList>
    </citation>
    <scope>NUCLEOTIDE SEQUENCE [LARGE SCALE GENOMIC DNA]</scope>
    <source>
        <strain evidence="5 6">PRI2</strain>
    </source>
</reference>
<dbReference type="InterPro" id="IPR036770">
    <property type="entry name" value="Ankyrin_rpt-contain_sf"/>
</dbReference>
<keyword evidence="2 3" id="KW-0040">ANK repeat</keyword>
<feature type="repeat" description="ANK" evidence="3">
    <location>
        <begin position="418"/>
        <end position="450"/>
    </location>
</feature>
<feature type="repeat" description="ANK" evidence="3">
    <location>
        <begin position="552"/>
        <end position="584"/>
    </location>
</feature>
<feature type="compositionally biased region" description="Polar residues" evidence="4">
    <location>
        <begin position="246"/>
        <end position="256"/>
    </location>
</feature>
<dbReference type="SMART" id="SM00248">
    <property type="entry name" value="ANK"/>
    <property type="match status" value="13"/>
</dbReference>
<evidence type="ECO:0000313" key="5">
    <source>
        <dbReference type="EMBL" id="TID27589.1"/>
    </source>
</evidence>
<feature type="region of interest" description="Disordered" evidence="4">
    <location>
        <begin position="175"/>
        <end position="264"/>
    </location>
</feature>
<evidence type="ECO:0000256" key="2">
    <source>
        <dbReference type="ARBA" id="ARBA00023043"/>
    </source>
</evidence>
<gene>
    <name evidence="5" type="ORF">E6O75_ATG00356</name>
</gene>
<feature type="repeat" description="ANK" evidence="3">
    <location>
        <begin position="451"/>
        <end position="483"/>
    </location>
</feature>
<accession>A0A4Z1PN38</accession>
<evidence type="ECO:0000256" key="3">
    <source>
        <dbReference type="PROSITE-ProRule" id="PRU00023"/>
    </source>
</evidence>
<sequence length="956" mass="105491">MVRHKETLLQLCARTILLGNSISVRMLEYLSSAKTLEHGFIELANDFLELSRTLWAVEAGVSEASQTDHRIPFDMNQDLLSKIQKTNDDFSVLNQLCVKFVESANKGRFHKGWRLFFLSTDIEKMRSTLQKNKEFLKMSVVIFRWSVGDTKAEPNAGIGYTALVAALERLNSTRPTTAIPPLSSPSSSETMVDTVHDISPPRISSKTDQTKPIPTYDNLENNAQTHPSPSPFSEDSNDGKHRYHGVTSSDRSQTPPTGLGSLPTRTLHSLERSVSNQGHEHFSTFSDATLASTILLDPALLHASFGESRHESRHRSVDWSIRDFPLPVGTPAWSQSNLTTTVVDPTQLPTIHDISSQTFKYPTTFKRLKVDLTAIPRWTPRPGLGASIANSSAMLSHAIQQRDRSTAERLLDFGAEVGDANLLVRACLNGDVEIVRLLLLFGADPNLSDKKGYTPLYAAAKTSFLEVVELLIKYGADPNMSAGPDEESPLVTAVQKRNFELEHLLLMFGADPCAIMACGNTPLIKVIDKSVPERYIQLMLDYDADPNAKDREGATALFKAIQVVRMDLMNLLFDHGADPNLPAPKHPLWPSTYHAETLHLMLSRGADTRKAPGLMELASSLKNIESVSVLLGAGVSPNIKKDGIYTPLCSAIRDNSVDIVELLLANGADPNLPASEYPHFKCITHKRLHILPKLIAAGADLHRPKGILECAVSHDNMEALHFLLTQGVHLNDRNEEGCTALTTAIRDNKIAMLDLLLANGADPNFRGEDWPLTMAVKTPSILRKLLKAVHNPSSVRGVIEAAVMANQLESIKMLLKAGVSVEDKTGGVFSPLTTALREDRNDLVRFLLYKAGADPNAPGEHLPLIKAIRRCKRNDTECIEMLLDRGADINKMYRGWNAILQAVESGNMKILKLLLREGNCVDLMVRDETGRCVGDIVKERGWIEGVSLLFPEEDFV</sequence>
<dbReference type="AlphaFoldDB" id="A0A4Z1PN38"/>
<dbReference type="EMBL" id="SNSC02000001">
    <property type="protein sequence ID" value="TID27589.1"/>
    <property type="molecule type" value="Genomic_DNA"/>
</dbReference>
<feature type="repeat" description="ANK" evidence="3">
    <location>
        <begin position="736"/>
        <end position="768"/>
    </location>
</feature>